<evidence type="ECO:0000256" key="1">
    <source>
        <dbReference type="SAM" id="MobiDB-lite"/>
    </source>
</evidence>
<organism evidence="2">
    <name type="scientific">marine sediment metagenome</name>
    <dbReference type="NCBI Taxonomy" id="412755"/>
    <lineage>
        <taxon>unclassified sequences</taxon>
        <taxon>metagenomes</taxon>
        <taxon>ecological metagenomes</taxon>
    </lineage>
</organism>
<sequence length="215" mass="24300">MGETKEEPKGTPPPVGQSSEEKKGSTSPTEATYTKVQLEKYKSDGLAEQGRTHKTEVNTLRQERDRLSDVKDDREALQKQIDEMKSTDPEVYSLAKKEQELRERETQLTKGVREHKERITRAESFEREISIQRIVEEYEGADFGKLKVLCETLDNSSEEQIRKVADTLWGKKFNPPASETPSVSPAISGMTSGGEETPTSARGKMKAGWDERHKK</sequence>
<feature type="compositionally biased region" description="Polar residues" evidence="1">
    <location>
        <begin position="25"/>
        <end position="35"/>
    </location>
</feature>
<name>A0A0F9IQU8_9ZZZZ</name>
<dbReference type="AlphaFoldDB" id="A0A0F9IQU8"/>
<evidence type="ECO:0008006" key="3">
    <source>
        <dbReference type="Google" id="ProtNLM"/>
    </source>
</evidence>
<reference evidence="2" key="1">
    <citation type="journal article" date="2015" name="Nature">
        <title>Complex archaea that bridge the gap between prokaryotes and eukaryotes.</title>
        <authorList>
            <person name="Spang A."/>
            <person name="Saw J.H."/>
            <person name="Jorgensen S.L."/>
            <person name="Zaremba-Niedzwiedzka K."/>
            <person name="Martijn J."/>
            <person name="Lind A.E."/>
            <person name="van Eijk R."/>
            <person name="Schleper C."/>
            <person name="Guy L."/>
            <person name="Ettema T.J."/>
        </authorList>
    </citation>
    <scope>NUCLEOTIDE SEQUENCE</scope>
</reference>
<protein>
    <recommendedName>
        <fullName evidence="3">DUF4355 domain-containing protein</fullName>
    </recommendedName>
</protein>
<comment type="caution">
    <text evidence="2">The sequence shown here is derived from an EMBL/GenBank/DDBJ whole genome shotgun (WGS) entry which is preliminary data.</text>
</comment>
<dbReference type="EMBL" id="LAZR01013366">
    <property type="protein sequence ID" value="KKM22294.1"/>
    <property type="molecule type" value="Genomic_DNA"/>
</dbReference>
<proteinExistence type="predicted"/>
<accession>A0A0F9IQU8</accession>
<evidence type="ECO:0000313" key="2">
    <source>
        <dbReference type="EMBL" id="KKM22294.1"/>
    </source>
</evidence>
<gene>
    <name evidence="2" type="ORF">LCGC14_1626770</name>
</gene>
<feature type="region of interest" description="Disordered" evidence="1">
    <location>
        <begin position="1"/>
        <end position="73"/>
    </location>
</feature>
<feature type="region of interest" description="Disordered" evidence="1">
    <location>
        <begin position="171"/>
        <end position="215"/>
    </location>
</feature>
<feature type="compositionally biased region" description="Basic and acidic residues" evidence="1">
    <location>
        <begin position="37"/>
        <end position="73"/>
    </location>
</feature>